<evidence type="ECO:0000256" key="4">
    <source>
        <dbReference type="ARBA" id="ARBA00023152"/>
    </source>
</evidence>
<dbReference type="CDD" id="cd05016">
    <property type="entry name" value="SIS_PGI_2"/>
    <property type="match status" value="1"/>
</dbReference>
<dbReference type="NCBIfam" id="NF001211">
    <property type="entry name" value="PRK00179.1"/>
    <property type="match status" value="1"/>
</dbReference>
<dbReference type="InterPro" id="IPR023096">
    <property type="entry name" value="G6P_Isomerase_C"/>
</dbReference>
<dbReference type="HAMAP" id="MF_00473">
    <property type="entry name" value="G6P_isomerase"/>
    <property type="match status" value="1"/>
</dbReference>
<dbReference type="PROSITE" id="PS00174">
    <property type="entry name" value="P_GLUCOSE_ISOMERASE_2"/>
    <property type="match status" value="1"/>
</dbReference>
<dbReference type="CDD" id="cd05015">
    <property type="entry name" value="SIS_PGI_1"/>
    <property type="match status" value="1"/>
</dbReference>
<dbReference type="GO" id="GO:0004347">
    <property type="term" value="F:glucose-6-phosphate isomerase activity"/>
    <property type="evidence" value="ECO:0007669"/>
    <property type="project" value="UniProtKB-UniRule"/>
</dbReference>
<evidence type="ECO:0000256" key="6">
    <source>
        <dbReference type="ARBA" id="ARBA00029321"/>
    </source>
</evidence>
<dbReference type="PROSITE" id="PS51463">
    <property type="entry name" value="P_GLUCOSE_ISOMERASE_3"/>
    <property type="match status" value="1"/>
</dbReference>
<accession>A0A364NS67</accession>
<gene>
    <name evidence="7" type="primary">pgi</name>
    <name evidence="9" type="ORF">DN062_01130</name>
</gene>
<dbReference type="UniPathway" id="UPA00138"/>
<evidence type="ECO:0000256" key="1">
    <source>
        <dbReference type="ARBA" id="ARBA00004926"/>
    </source>
</evidence>
<dbReference type="Gene3D" id="3.40.50.10490">
    <property type="entry name" value="Glucose-6-phosphate isomerase like protein, domain 1"/>
    <property type="match status" value="2"/>
</dbReference>
<keyword evidence="7" id="KW-0963">Cytoplasm</keyword>
<comment type="pathway">
    <text evidence="7">Carbohydrate biosynthesis; gluconeogenesis.</text>
</comment>
<evidence type="ECO:0000313" key="9">
    <source>
        <dbReference type="EMBL" id="RAU19717.1"/>
    </source>
</evidence>
<feature type="active site" evidence="7">
    <location>
        <position position="504"/>
    </location>
</feature>
<keyword evidence="4 7" id="KW-0324">Glycolysis</keyword>
<dbReference type="GO" id="GO:0006096">
    <property type="term" value="P:glycolytic process"/>
    <property type="evidence" value="ECO:0007669"/>
    <property type="project" value="UniProtKB-UniRule"/>
</dbReference>
<sequence>MTIENAWQRLSEHAEEMKSLHLKELLKDEARIHSLKHRHDHLLLDFSKQRILPETFKQLTELAEVSELTRQIERLFEGDIVNQSEQRPALHTALRAPKSTQIEYQGRNVIDEVYESLERMKEIVTQIHAGQWRGFSGEPITTIVNIGVGGSDLGPMMACKALAEFKATTEQKLEFIFVSSMDGSQLAEVLDHLNPANTLFILASKSFTTIDTLANGATAREWLCNASGLDDALLMKRHFIGVTAVPDKANEWGIPCENQLHFAQWVGGRYSLWSAIGLPIALKIGMEGFRQLLDGAHSMDKHFRNTPFERNLPVLLALTEIWNINFLDIHAHAILPYDGRLAHLPAYLEQLEMESNGKSVTQSGEPVTRRTCPVLWGEVGPNAQHAFYQLLHQGTERVMCDFILPARRYDEHSDELKKQHRLALANCLAQSRTLALGDDVIKQAETAPAHKRYPGNQPSTTFLLDELNPYNFGALIALYEHKVYTQAVIWNINPFDQWGVELGKVMANELLESIENQETGNFDGATNALLTEIHALNQFCQYKDQDKAS</sequence>
<keyword evidence="10" id="KW-1185">Reference proteome</keyword>
<dbReference type="GO" id="GO:0006094">
    <property type="term" value="P:gluconeogenesis"/>
    <property type="evidence" value="ECO:0007669"/>
    <property type="project" value="UniProtKB-UniRule"/>
</dbReference>
<dbReference type="GO" id="GO:0005829">
    <property type="term" value="C:cytosol"/>
    <property type="evidence" value="ECO:0007669"/>
    <property type="project" value="TreeGrafter"/>
</dbReference>
<feature type="active site" evidence="7">
    <location>
        <position position="385"/>
    </location>
</feature>
<proteinExistence type="inferred from homology"/>
<evidence type="ECO:0000313" key="10">
    <source>
        <dbReference type="Proteomes" id="UP000250744"/>
    </source>
</evidence>
<dbReference type="Proteomes" id="UP000250744">
    <property type="component" value="Unassembled WGS sequence"/>
</dbReference>
<name>A0A364NS67_9GAMM</name>
<dbReference type="InterPro" id="IPR046348">
    <property type="entry name" value="SIS_dom_sf"/>
</dbReference>
<comment type="caution">
    <text evidence="9">The sequence shown here is derived from an EMBL/GenBank/DDBJ whole genome shotgun (WGS) entry which is preliminary data.</text>
</comment>
<dbReference type="EC" id="5.3.1.9" evidence="7"/>
<dbReference type="OrthoDB" id="140919at2"/>
<dbReference type="GO" id="GO:0048029">
    <property type="term" value="F:monosaccharide binding"/>
    <property type="evidence" value="ECO:0007669"/>
    <property type="project" value="TreeGrafter"/>
</dbReference>
<reference evidence="9 10" key="1">
    <citation type="submission" date="2018-06" db="EMBL/GenBank/DDBJ databases">
        <title>Nitrincola tibetense sp. nov., isolated from Lake XuguoCo on Tibetan Plateau.</title>
        <authorList>
            <person name="Xing P."/>
        </authorList>
    </citation>
    <scope>NUCLEOTIDE SEQUENCE [LARGE SCALE GENOMIC DNA]</scope>
    <source>
        <strain evidence="10">xg18</strain>
    </source>
</reference>
<dbReference type="Pfam" id="PF00342">
    <property type="entry name" value="PGI"/>
    <property type="match status" value="1"/>
</dbReference>
<organism evidence="9 10">
    <name type="scientific">Nitrincola tibetensis</name>
    <dbReference type="NCBI Taxonomy" id="2219697"/>
    <lineage>
        <taxon>Bacteria</taxon>
        <taxon>Pseudomonadati</taxon>
        <taxon>Pseudomonadota</taxon>
        <taxon>Gammaproteobacteria</taxon>
        <taxon>Oceanospirillales</taxon>
        <taxon>Oceanospirillaceae</taxon>
        <taxon>Nitrincola</taxon>
    </lineage>
</organism>
<comment type="pathway">
    <text evidence="1 7 8">Carbohydrate degradation; glycolysis; D-glyceraldehyde 3-phosphate and glycerone phosphate from D-glucose: step 2/4.</text>
</comment>
<evidence type="ECO:0000256" key="3">
    <source>
        <dbReference type="ARBA" id="ARBA00022432"/>
    </source>
</evidence>
<dbReference type="PANTHER" id="PTHR11469">
    <property type="entry name" value="GLUCOSE-6-PHOSPHATE ISOMERASE"/>
    <property type="match status" value="1"/>
</dbReference>
<evidence type="ECO:0000256" key="8">
    <source>
        <dbReference type="RuleBase" id="RU000612"/>
    </source>
</evidence>
<comment type="function">
    <text evidence="7">Catalyzes the reversible isomerization of glucose-6-phosphate to fructose-6-phosphate.</text>
</comment>
<keyword evidence="5 7" id="KW-0413">Isomerase</keyword>
<dbReference type="UniPathway" id="UPA00109">
    <property type="reaction ID" value="UER00181"/>
</dbReference>
<dbReference type="InterPro" id="IPR035476">
    <property type="entry name" value="SIS_PGI_1"/>
</dbReference>
<comment type="catalytic activity">
    <reaction evidence="6 7 8">
        <text>alpha-D-glucose 6-phosphate = beta-D-fructose 6-phosphate</text>
        <dbReference type="Rhea" id="RHEA:11816"/>
        <dbReference type="ChEBI" id="CHEBI:57634"/>
        <dbReference type="ChEBI" id="CHEBI:58225"/>
        <dbReference type="EC" id="5.3.1.9"/>
    </reaction>
</comment>
<protein>
    <recommendedName>
        <fullName evidence="7">Glucose-6-phosphate isomerase</fullName>
        <shortName evidence="7">GPI</shortName>
        <ecNumber evidence="7">5.3.1.9</ecNumber>
    </recommendedName>
    <alternativeName>
        <fullName evidence="7">Phosphoglucose isomerase</fullName>
        <shortName evidence="7">PGI</shortName>
    </alternativeName>
    <alternativeName>
        <fullName evidence="7">Phosphohexose isomerase</fullName>
        <shortName evidence="7">PHI</shortName>
    </alternativeName>
</protein>
<evidence type="ECO:0000256" key="2">
    <source>
        <dbReference type="ARBA" id="ARBA00006604"/>
    </source>
</evidence>
<dbReference type="EMBL" id="QKRX01000001">
    <property type="protein sequence ID" value="RAU19717.1"/>
    <property type="molecule type" value="Genomic_DNA"/>
</dbReference>
<dbReference type="GO" id="GO:0097367">
    <property type="term" value="F:carbohydrate derivative binding"/>
    <property type="evidence" value="ECO:0007669"/>
    <property type="project" value="InterPro"/>
</dbReference>
<comment type="subcellular location">
    <subcellularLocation>
        <location evidence="7">Cytoplasm</location>
    </subcellularLocation>
</comment>
<dbReference type="InterPro" id="IPR001672">
    <property type="entry name" value="G6P_Isomerase"/>
</dbReference>
<dbReference type="SUPFAM" id="SSF53697">
    <property type="entry name" value="SIS domain"/>
    <property type="match status" value="1"/>
</dbReference>
<dbReference type="AlphaFoldDB" id="A0A364NS67"/>
<dbReference type="PRINTS" id="PR00662">
    <property type="entry name" value="G6PISOMERASE"/>
</dbReference>
<keyword evidence="3 7" id="KW-0312">Gluconeogenesis</keyword>
<comment type="similarity">
    <text evidence="2 7 8">Belongs to the GPI family.</text>
</comment>
<feature type="active site" description="Proton donor" evidence="7">
    <location>
        <position position="354"/>
    </location>
</feature>
<dbReference type="InterPro" id="IPR018189">
    <property type="entry name" value="Phosphoglucose_isomerase_CS"/>
</dbReference>
<dbReference type="PANTHER" id="PTHR11469:SF1">
    <property type="entry name" value="GLUCOSE-6-PHOSPHATE ISOMERASE"/>
    <property type="match status" value="1"/>
</dbReference>
<dbReference type="InterPro" id="IPR035482">
    <property type="entry name" value="SIS_PGI_2"/>
</dbReference>
<dbReference type="GO" id="GO:0051156">
    <property type="term" value="P:glucose 6-phosphate metabolic process"/>
    <property type="evidence" value="ECO:0007669"/>
    <property type="project" value="TreeGrafter"/>
</dbReference>
<evidence type="ECO:0000256" key="7">
    <source>
        <dbReference type="HAMAP-Rule" id="MF_00473"/>
    </source>
</evidence>
<evidence type="ECO:0000256" key="5">
    <source>
        <dbReference type="ARBA" id="ARBA00023235"/>
    </source>
</evidence>
<dbReference type="RefSeq" id="WP_112156748.1">
    <property type="nucleotide sequence ID" value="NZ_QKRX01000001.1"/>
</dbReference>
<dbReference type="Gene3D" id="1.10.1390.10">
    <property type="match status" value="1"/>
</dbReference>